<dbReference type="InterPro" id="IPR050553">
    <property type="entry name" value="Thioredoxin_ResA/DsbE_sf"/>
</dbReference>
<dbReference type="Pfam" id="PF00578">
    <property type="entry name" value="AhpC-TSA"/>
    <property type="match status" value="1"/>
</dbReference>
<dbReference type="GeneID" id="86992752"/>
<dbReference type="CDD" id="cd02966">
    <property type="entry name" value="TlpA_like_family"/>
    <property type="match status" value="1"/>
</dbReference>
<sequence>MKLLTYPLFAALLGLFALSMPAHAASPQATFNDLDGNPRTVESFIEKDKWLTVMIWAHDCHVCNMEAENYAHFHEANKNKNITMLGLSIDGQANRKKALGFIGEHDLPFPNLIGEPQDVMRYYMMLTGNQFYGTPTILVYKPDGTLAAAQAGGVPPEVIEKFVNDNS</sequence>
<dbReference type="InterPro" id="IPR013766">
    <property type="entry name" value="Thioredoxin_domain"/>
</dbReference>
<gene>
    <name evidence="3" type="ORF">BOV88_12800</name>
</gene>
<dbReference type="GO" id="GO:0016491">
    <property type="term" value="F:oxidoreductase activity"/>
    <property type="evidence" value="ECO:0007669"/>
    <property type="project" value="InterPro"/>
</dbReference>
<evidence type="ECO:0000256" key="1">
    <source>
        <dbReference type="SAM" id="SignalP"/>
    </source>
</evidence>
<dbReference type="SUPFAM" id="SSF52833">
    <property type="entry name" value="Thioredoxin-like"/>
    <property type="match status" value="1"/>
</dbReference>
<evidence type="ECO:0000313" key="3">
    <source>
        <dbReference type="EMBL" id="OOY33922.1"/>
    </source>
</evidence>
<dbReference type="PANTHER" id="PTHR42852:SF13">
    <property type="entry name" value="PROTEIN DIPZ"/>
    <property type="match status" value="1"/>
</dbReference>
<dbReference type="RefSeq" id="WP_078453620.1">
    <property type="nucleotide sequence ID" value="NZ_MPNX01000029.1"/>
</dbReference>
<feature type="domain" description="Thioredoxin" evidence="2">
    <location>
        <begin position="20"/>
        <end position="167"/>
    </location>
</feature>
<protein>
    <recommendedName>
        <fullName evidence="2">Thioredoxin domain-containing protein</fullName>
    </recommendedName>
</protein>
<feature type="signal peptide" evidence="1">
    <location>
        <begin position="1"/>
        <end position="24"/>
    </location>
</feature>
<reference evidence="3 4" key="1">
    <citation type="submission" date="2016-11" db="EMBL/GenBank/DDBJ databases">
        <title>Mixed transmission modes and dynamic genome evolution in an obligate animal-bacterial symbiosis.</title>
        <authorList>
            <person name="Russell S.L."/>
            <person name="Corbett-Detig R.B."/>
            <person name="Cavanaugh C.M."/>
        </authorList>
    </citation>
    <scope>NUCLEOTIDE SEQUENCE [LARGE SCALE GENOMIC DNA]</scope>
    <source>
        <strain evidence="3">MA-KB16</strain>
    </source>
</reference>
<dbReference type="PANTHER" id="PTHR42852">
    <property type="entry name" value="THIOL:DISULFIDE INTERCHANGE PROTEIN DSBE"/>
    <property type="match status" value="1"/>
</dbReference>
<evidence type="ECO:0000313" key="4">
    <source>
        <dbReference type="Proteomes" id="UP000190962"/>
    </source>
</evidence>
<keyword evidence="1" id="KW-0732">Signal</keyword>
<dbReference type="InterPro" id="IPR036249">
    <property type="entry name" value="Thioredoxin-like_sf"/>
</dbReference>
<evidence type="ECO:0000259" key="2">
    <source>
        <dbReference type="PROSITE" id="PS51352"/>
    </source>
</evidence>
<organism evidence="3 4">
    <name type="scientific">Solemya velum gill symbiont</name>
    <dbReference type="NCBI Taxonomy" id="2340"/>
    <lineage>
        <taxon>Bacteria</taxon>
        <taxon>Pseudomonadati</taxon>
        <taxon>Pseudomonadota</taxon>
        <taxon>Gammaproteobacteria</taxon>
        <taxon>sulfur-oxidizing symbionts</taxon>
    </lineage>
</organism>
<comment type="caution">
    <text evidence="3">The sequence shown here is derived from an EMBL/GenBank/DDBJ whole genome shotgun (WGS) entry which is preliminary data.</text>
</comment>
<dbReference type="Proteomes" id="UP000190962">
    <property type="component" value="Unassembled WGS sequence"/>
</dbReference>
<dbReference type="Gene3D" id="3.40.30.10">
    <property type="entry name" value="Glutaredoxin"/>
    <property type="match status" value="1"/>
</dbReference>
<accession>A0A1T2EZF8</accession>
<proteinExistence type="predicted"/>
<dbReference type="InterPro" id="IPR000866">
    <property type="entry name" value="AhpC/TSA"/>
</dbReference>
<dbReference type="GO" id="GO:0016209">
    <property type="term" value="F:antioxidant activity"/>
    <property type="evidence" value="ECO:0007669"/>
    <property type="project" value="InterPro"/>
</dbReference>
<dbReference type="PROSITE" id="PS51352">
    <property type="entry name" value="THIOREDOXIN_2"/>
    <property type="match status" value="1"/>
</dbReference>
<name>A0A1T2EZF8_SOVGS</name>
<feature type="chain" id="PRO_5012188137" description="Thioredoxin domain-containing protein" evidence="1">
    <location>
        <begin position="25"/>
        <end position="167"/>
    </location>
</feature>
<dbReference type="AlphaFoldDB" id="A0A1T2EZF8"/>
<dbReference type="EMBL" id="MPNX01000029">
    <property type="protein sequence ID" value="OOY33922.1"/>
    <property type="molecule type" value="Genomic_DNA"/>
</dbReference>